<dbReference type="PROSITE" id="PS51068">
    <property type="entry name" value="FPG_CAT"/>
    <property type="match status" value="1"/>
</dbReference>
<evidence type="ECO:0000313" key="19">
    <source>
        <dbReference type="Proteomes" id="UP000501991"/>
    </source>
</evidence>
<evidence type="ECO:0000256" key="4">
    <source>
        <dbReference type="ARBA" id="ARBA00022723"/>
    </source>
</evidence>
<dbReference type="Pfam" id="PF06827">
    <property type="entry name" value="zf-FPG_IleRS"/>
    <property type="match status" value="1"/>
</dbReference>
<dbReference type="EC" id="3.2.2.23" evidence="15"/>
<reference evidence="18 19" key="1">
    <citation type="submission" date="2020-02" db="EMBL/GenBank/DDBJ databases">
        <title>Nitrogenibacter mangrovi gen. nov., sp. nov. isolated from mangrove sediment, a denitrifying betaproteobacterium.</title>
        <authorList>
            <person name="Liao H."/>
            <person name="Tian Y."/>
        </authorList>
    </citation>
    <scope>NUCLEOTIDE SEQUENCE [LARGE SCALE GENOMIC DNA]</scope>
    <source>
        <strain evidence="18 19">M9-3-2</strain>
    </source>
</reference>
<dbReference type="PANTHER" id="PTHR22993">
    <property type="entry name" value="FORMAMIDOPYRIMIDINE-DNA GLYCOSYLASE"/>
    <property type="match status" value="1"/>
</dbReference>
<evidence type="ECO:0000256" key="6">
    <source>
        <dbReference type="ARBA" id="ARBA00022771"/>
    </source>
</evidence>
<evidence type="ECO:0000259" key="17">
    <source>
        <dbReference type="PROSITE" id="PS51068"/>
    </source>
</evidence>
<proteinExistence type="inferred from homology"/>
<comment type="cofactor">
    <cofactor evidence="15">
        <name>Zn(2+)</name>
        <dbReference type="ChEBI" id="CHEBI:29105"/>
    </cofactor>
    <text evidence="15">Binds 1 zinc ion per subunit.</text>
</comment>
<dbReference type="SMART" id="SM01232">
    <property type="entry name" value="H2TH"/>
    <property type="match status" value="1"/>
</dbReference>
<dbReference type="GO" id="GO:0034039">
    <property type="term" value="F:8-oxo-7,8-dihydroguanine DNA N-glycosylase activity"/>
    <property type="evidence" value="ECO:0007669"/>
    <property type="project" value="TreeGrafter"/>
</dbReference>
<dbReference type="InterPro" id="IPR020629">
    <property type="entry name" value="FPG_Glyclase"/>
</dbReference>
<dbReference type="GO" id="GO:0003684">
    <property type="term" value="F:damaged DNA binding"/>
    <property type="evidence" value="ECO:0007669"/>
    <property type="project" value="InterPro"/>
</dbReference>
<dbReference type="Proteomes" id="UP000501991">
    <property type="component" value="Chromosome"/>
</dbReference>
<dbReference type="Gene3D" id="1.10.8.50">
    <property type="match status" value="1"/>
</dbReference>
<evidence type="ECO:0000313" key="18">
    <source>
        <dbReference type="EMBL" id="QID18887.1"/>
    </source>
</evidence>
<dbReference type="SMART" id="SM00898">
    <property type="entry name" value="Fapy_DNA_glyco"/>
    <property type="match status" value="1"/>
</dbReference>
<dbReference type="PANTHER" id="PTHR22993:SF9">
    <property type="entry name" value="FORMAMIDOPYRIMIDINE-DNA GLYCOSYLASE"/>
    <property type="match status" value="1"/>
</dbReference>
<evidence type="ECO:0000256" key="3">
    <source>
        <dbReference type="ARBA" id="ARBA00011245"/>
    </source>
</evidence>
<keyword evidence="4 15" id="KW-0479">Metal-binding</keyword>
<dbReference type="GO" id="GO:0006284">
    <property type="term" value="P:base-excision repair"/>
    <property type="evidence" value="ECO:0007669"/>
    <property type="project" value="InterPro"/>
</dbReference>
<dbReference type="Gene3D" id="3.20.190.10">
    <property type="entry name" value="MutM-like, N-terminal"/>
    <property type="match status" value="1"/>
</dbReference>
<evidence type="ECO:0000256" key="13">
    <source>
        <dbReference type="ARBA" id="ARBA00023295"/>
    </source>
</evidence>
<keyword evidence="6 15" id="KW-0863">Zinc-finger</keyword>
<evidence type="ECO:0000256" key="2">
    <source>
        <dbReference type="ARBA" id="ARBA00009409"/>
    </source>
</evidence>
<accession>A0A6C1B601</accession>
<comment type="subunit">
    <text evidence="3 15">Monomer.</text>
</comment>
<dbReference type="FunFam" id="3.20.190.10:FF:000001">
    <property type="entry name" value="Formamidopyrimidine-DNA glycosylase"/>
    <property type="match status" value="1"/>
</dbReference>
<dbReference type="InterPro" id="IPR010979">
    <property type="entry name" value="Ribosomal_uS13-like_H2TH"/>
</dbReference>
<feature type="domain" description="Formamidopyrimidine-DNA glycosylase catalytic" evidence="17">
    <location>
        <begin position="2"/>
        <end position="112"/>
    </location>
</feature>
<keyword evidence="10 15" id="KW-0234">DNA repair</keyword>
<dbReference type="Pfam" id="PF01149">
    <property type="entry name" value="Fapy_DNA_glyco"/>
    <property type="match status" value="1"/>
</dbReference>
<evidence type="ECO:0000256" key="8">
    <source>
        <dbReference type="ARBA" id="ARBA00022833"/>
    </source>
</evidence>
<name>A0A6C1B601_9RHOO</name>
<keyword evidence="19" id="KW-1185">Reference proteome</keyword>
<evidence type="ECO:0000256" key="9">
    <source>
        <dbReference type="ARBA" id="ARBA00023125"/>
    </source>
</evidence>
<evidence type="ECO:0000256" key="11">
    <source>
        <dbReference type="ARBA" id="ARBA00023239"/>
    </source>
</evidence>
<dbReference type="PROSITE" id="PS01242">
    <property type="entry name" value="ZF_FPG_1"/>
    <property type="match status" value="1"/>
</dbReference>
<evidence type="ECO:0000256" key="5">
    <source>
        <dbReference type="ARBA" id="ARBA00022763"/>
    </source>
</evidence>
<feature type="domain" description="FPG-type" evidence="16">
    <location>
        <begin position="237"/>
        <end position="271"/>
    </location>
</feature>
<dbReference type="PROSITE" id="PS51066">
    <property type="entry name" value="ZF_FPG_2"/>
    <property type="match status" value="1"/>
</dbReference>
<dbReference type="EMBL" id="CP048836">
    <property type="protein sequence ID" value="QID18887.1"/>
    <property type="molecule type" value="Genomic_DNA"/>
</dbReference>
<keyword evidence="7 15" id="KW-0378">Hydrolase</keyword>
<comment type="catalytic activity">
    <reaction evidence="14 15">
        <text>2'-deoxyribonucleotide-(2'-deoxyribose 5'-phosphate)-2'-deoxyribonucleotide-DNA = a 3'-end 2'-deoxyribonucleotide-(2,3-dehydro-2,3-deoxyribose 5'-phosphate)-DNA + a 5'-end 5'-phospho-2'-deoxyribonucleoside-DNA + H(+)</text>
        <dbReference type="Rhea" id="RHEA:66592"/>
        <dbReference type="Rhea" id="RHEA-COMP:13180"/>
        <dbReference type="Rhea" id="RHEA-COMP:16897"/>
        <dbReference type="Rhea" id="RHEA-COMP:17067"/>
        <dbReference type="ChEBI" id="CHEBI:15378"/>
        <dbReference type="ChEBI" id="CHEBI:136412"/>
        <dbReference type="ChEBI" id="CHEBI:157695"/>
        <dbReference type="ChEBI" id="CHEBI:167181"/>
        <dbReference type="EC" id="4.2.99.18"/>
    </reaction>
</comment>
<evidence type="ECO:0000256" key="14">
    <source>
        <dbReference type="ARBA" id="ARBA00044632"/>
    </source>
</evidence>
<dbReference type="AlphaFoldDB" id="A0A6C1B601"/>
<evidence type="ECO:0000256" key="1">
    <source>
        <dbReference type="ARBA" id="ARBA00001668"/>
    </source>
</evidence>
<keyword evidence="8 15" id="KW-0862">Zinc</keyword>
<feature type="binding site" evidence="15">
    <location>
        <position position="91"/>
    </location>
    <ligand>
        <name>DNA</name>
        <dbReference type="ChEBI" id="CHEBI:16991"/>
    </ligand>
</feature>
<dbReference type="SUPFAM" id="SSF57716">
    <property type="entry name" value="Glucocorticoid receptor-like (DNA-binding domain)"/>
    <property type="match status" value="1"/>
</dbReference>
<keyword evidence="12 15" id="KW-0511">Multifunctional enzyme</keyword>
<evidence type="ECO:0000256" key="12">
    <source>
        <dbReference type="ARBA" id="ARBA00023268"/>
    </source>
</evidence>
<dbReference type="InterPro" id="IPR000214">
    <property type="entry name" value="Znf_DNA_glyclase/AP_lyase"/>
</dbReference>
<evidence type="ECO:0000256" key="7">
    <source>
        <dbReference type="ARBA" id="ARBA00022801"/>
    </source>
</evidence>
<comment type="function">
    <text evidence="15">Involved in base excision repair of DNA damaged by oxidation or by mutagenic agents. Acts as DNA glycosylase that recognizes and removes damaged bases. Has a preference for oxidized purines, such as 7,8-dihydro-8-oxoguanine (8-oxoG). Has AP (apurinic/apyrimidinic) lyase activity and introduces nicks in the DNA strand. Cleaves the DNA backbone by beta-delta elimination to generate a single-strand break at the site of the removed base with both 3'- and 5'-phosphates.</text>
</comment>
<protein>
    <recommendedName>
        <fullName evidence="15">Formamidopyrimidine-DNA glycosylase</fullName>
        <shortName evidence="15">Fapy-DNA glycosylase</shortName>
        <ecNumber evidence="15">3.2.2.23</ecNumber>
    </recommendedName>
    <alternativeName>
        <fullName evidence="15">DNA-(apurinic or apyrimidinic site) lyase MutM</fullName>
        <shortName evidence="15">AP lyase MutM</shortName>
        <ecNumber evidence="15">4.2.99.18</ecNumber>
    </alternativeName>
</protein>
<dbReference type="NCBIfam" id="NF002211">
    <property type="entry name" value="PRK01103.1"/>
    <property type="match status" value="1"/>
</dbReference>
<feature type="active site" description="Proton donor; for beta-elimination activity" evidence="15">
    <location>
        <position position="58"/>
    </location>
</feature>
<dbReference type="HAMAP" id="MF_00103">
    <property type="entry name" value="Fapy_DNA_glycosyl"/>
    <property type="match status" value="1"/>
</dbReference>
<keyword evidence="5 15" id="KW-0227">DNA damage</keyword>
<dbReference type="CDD" id="cd08966">
    <property type="entry name" value="EcFpg-like_N"/>
    <property type="match status" value="1"/>
</dbReference>
<organism evidence="18 19">
    <name type="scientific">Nitrogeniibacter mangrovi</name>
    <dbReference type="NCBI Taxonomy" id="2016596"/>
    <lineage>
        <taxon>Bacteria</taxon>
        <taxon>Pseudomonadati</taxon>
        <taxon>Pseudomonadota</taxon>
        <taxon>Betaproteobacteria</taxon>
        <taxon>Rhodocyclales</taxon>
        <taxon>Zoogloeaceae</taxon>
        <taxon>Nitrogeniibacter</taxon>
    </lineage>
</organism>
<evidence type="ECO:0000256" key="10">
    <source>
        <dbReference type="ARBA" id="ARBA00023204"/>
    </source>
</evidence>
<dbReference type="FunFam" id="1.10.8.50:FF:000003">
    <property type="entry name" value="Formamidopyrimidine-DNA glycosylase"/>
    <property type="match status" value="1"/>
</dbReference>
<dbReference type="Pfam" id="PF06831">
    <property type="entry name" value="H2TH"/>
    <property type="match status" value="1"/>
</dbReference>
<dbReference type="InterPro" id="IPR035937">
    <property type="entry name" value="FPG_N"/>
</dbReference>
<dbReference type="NCBIfam" id="TIGR00577">
    <property type="entry name" value="fpg"/>
    <property type="match status" value="1"/>
</dbReference>
<keyword evidence="11 15" id="KW-0456">Lyase</keyword>
<feature type="active site" description="Proton donor" evidence="15">
    <location>
        <position position="3"/>
    </location>
</feature>
<dbReference type="KEGG" id="azq:G3580_15395"/>
<dbReference type="SUPFAM" id="SSF46946">
    <property type="entry name" value="S13-like H2TH domain"/>
    <property type="match status" value="1"/>
</dbReference>
<comment type="similarity">
    <text evidence="2 15">Belongs to the FPG family.</text>
</comment>
<feature type="active site" description="Proton donor; for delta-elimination activity" evidence="15">
    <location>
        <position position="261"/>
    </location>
</feature>
<dbReference type="InterPro" id="IPR015887">
    <property type="entry name" value="DNA_glyclase_Znf_dom_DNA_BS"/>
</dbReference>
<keyword evidence="9 15" id="KW-0238">DNA-binding</keyword>
<comment type="caution">
    <text evidence="15">Lacks conserved residue(s) required for the propagation of feature annotation.</text>
</comment>
<feature type="active site" description="Schiff-base intermediate with DNA" evidence="15">
    <location>
        <position position="2"/>
    </location>
</feature>
<gene>
    <name evidence="15 18" type="primary">mutM</name>
    <name evidence="15" type="synonym">fpg</name>
    <name evidence="18" type="ORF">G3580_15395</name>
</gene>
<keyword evidence="13 15" id="KW-0326">Glycosidase</keyword>
<dbReference type="GO" id="GO:0140078">
    <property type="term" value="F:class I DNA-(apurinic or apyrimidinic site) endonuclease activity"/>
    <property type="evidence" value="ECO:0007669"/>
    <property type="project" value="UniProtKB-EC"/>
</dbReference>
<sequence>MPELPEVETTARGIAPHLTGARITGVSVREPRLRRPVPADLASRLHDRTLLAVSRRAKYLQFDFGTGQLLIHLGMSGSLRIISPETPVTAHDHVDLCFGDRVLRYRDPRRFGLMLWLTPGEEATHPLLAPLGIEPLCATFDGHWLYRATREARRPIKSFIMDSHRIVGVGNIYASESLFRAGIHPLAIAGRLGPARCERLAGAIRDTLRDAIAAGGSSLRDFVRTDGQPGYFQQQYFVYGRDGEPCRHCGRPVERMVIGQRASFLCTQCQRR</sequence>
<dbReference type="SUPFAM" id="SSF81624">
    <property type="entry name" value="N-terminal domain of MutM-like DNA repair proteins"/>
    <property type="match status" value="1"/>
</dbReference>
<evidence type="ECO:0000259" key="16">
    <source>
        <dbReference type="PROSITE" id="PS51066"/>
    </source>
</evidence>
<dbReference type="InterPro" id="IPR010663">
    <property type="entry name" value="Znf_FPG/IleRS"/>
</dbReference>
<dbReference type="EC" id="4.2.99.18" evidence="15"/>
<feature type="binding site" evidence="15">
    <location>
        <position position="109"/>
    </location>
    <ligand>
        <name>DNA</name>
        <dbReference type="ChEBI" id="CHEBI:16991"/>
    </ligand>
</feature>
<dbReference type="InterPro" id="IPR012319">
    <property type="entry name" value="FPG_cat"/>
</dbReference>
<dbReference type="InterPro" id="IPR015886">
    <property type="entry name" value="H2TH_FPG"/>
</dbReference>
<dbReference type="GO" id="GO:0008270">
    <property type="term" value="F:zinc ion binding"/>
    <property type="evidence" value="ECO:0007669"/>
    <property type="project" value="UniProtKB-UniRule"/>
</dbReference>
<comment type="catalytic activity">
    <reaction evidence="1 15">
        <text>Hydrolysis of DNA containing ring-opened 7-methylguanine residues, releasing 2,6-diamino-4-hydroxy-5-(N-methyl)formamidopyrimidine.</text>
        <dbReference type="EC" id="3.2.2.23"/>
    </reaction>
</comment>
<dbReference type="RefSeq" id="WP_173766978.1">
    <property type="nucleotide sequence ID" value="NZ_CP048836.1"/>
</dbReference>
<evidence type="ECO:0000256" key="15">
    <source>
        <dbReference type="HAMAP-Rule" id="MF_00103"/>
    </source>
</evidence>